<feature type="region of interest" description="Disordered" evidence="1">
    <location>
        <begin position="308"/>
        <end position="448"/>
    </location>
</feature>
<dbReference type="EMBL" id="MU865087">
    <property type="protein sequence ID" value="KAK4457986.1"/>
    <property type="molecule type" value="Genomic_DNA"/>
</dbReference>
<name>A0AAV9HG17_9PEZI</name>
<evidence type="ECO:0000256" key="1">
    <source>
        <dbReference type="SAM" id="MobiDB-lite"/>
    </source>
</evidence>
<feature type="compositionally biased region" description="Polar residues" evidence="1">
    <location>
        <begin position="392"/>
        <end position="405"/>
    </location>
</feature>
<evidence type="ECO:0000313" key="2">
    <source>
        <dbReference type="EMBL" id="KAK4457986.1"/>
    </source>
</evidence>
<comment type="caution">
    <text evidence="2">The sequence shown here is derived from an EMBL/GenBank/DDBJ whole genome shotgun (WGS) entry which is preliminary data.</text>
</comment>
<feature type="compositionally biased region" description="Low complexity" evidence="1">
    <location>
        <begin position="524"/>
        <end position="535"/>
    </location>
</feature>
<dbReference type="Proteomes" id="UP001321749">
    <property type="component" value="Unassembled WGS sequence"/>
</dbReference>
<feature type="region of interest" description="Disordered" evidence="1">
    <location>
        <begin position="490"/>
        <end position="588"/>
    </location>
</feature>
<feature type="compositionally biased region" description="Polar residues" evidence="1">
    <location>
        <begin position="264"/>
        <end position="274"/>
    </location>
</feature>
<reference evidence="2" key="2">
    <citation type="submission" date="2023-06" db="EMBL/GenBank/DDBJ databases">
        <authorList>
            <consortium name="Lawrence Berkeley National Laboratory"/>
            <person name="Mondo S.J."/>
            <person name="Hensen N."/>
            <person name="Bonometti L."/>
            <person name="Westerberg I."/>
            <person name="Brannstrom I.O."/>
            <person name="Guillou S."/>
            <person name="Cros-Aarteil S."/>
            <person name="Calhoun S."/>
            <person name="Haridas S."/>
            <person name="Kuo A."/>
            <person name="Pangilinan J."/>
            <person name="Riley R."/>
            <person name="Labutti K."/>
            <person name="Andreopoulos B."/>
            <person name="Lipzen A."/>
            <person name="Chen C."/>
            <person name="Yanf M."/>
            <person name="Daum C."/>
            <person name="Ng V."/>
            <person name="Clum A."/>
            <person name="Steindorff A."/>
            <person name="Ohm R."/>
            <person name="Martin F."/>
            <person name="Silar P."/>
            <person name="Natvig D."/>
            <person name="Lalanne C."/>
            <person name="Gautier V."/>
            <person name="Ament-Velasquez S.L."/>
            <person name="Kruys A."/>
            <person name="Hutchinson M.I."/>
            <person name="Powell A.J."/>
            <person name="Barry K."/>
            <person name="Miller A.N."/>
            <person name="Grigoriev I.V."/>
            <person name="Debuchy R."/>
            <person name="Gladieux P."/>
            <person name="Thoren M.H."/>
            <person name="Johannesson H."/>
        </authorList>
    </citation>
    <scope>NUCLEOTIDE SEQUENCE</scope>
    <source>
        <strain evidence="2">PSN324</strain>
    </source>
</reference>
<sequence>MERPLKLKGRGVQQQAAPASGTKPTEEFTVKRRPLHPAPANTRYTMFPKPTHPPKPSNIEKESARPNPEHSESVRRSLIQQNRLSALVPTGNQQASSATDTAQRPLPELKVLASASDVKIINTEANAPVRSSERTLDKFARELEEFARSTEVFGKILVSTPKTVQTHASIRTVKELLPYRQQFRDAGLAVTSDEQHAPKKDKQEQPHSKPPGDDGPKAAETKATPPHGISRGSKESSIATVICNPNRDPLVLSTADESDKQQYKTDGTLSEGTFSNTLEKSSELSTTSPNPVKLEAVQRKVIRLRPSTVFLASKPLPATPLSPQPSGATEEKSSTLIDQNKKSTQTKACGSASGSSQGKQATRMSRKPEKSLPSLPVARVPPQVRHGIALPSKTSWAPTTRQLPTTIIEEKEPSLGKTEMPNLNPSTDEQSDSRASKTKIEQSSNKQAIVTIKGSISNKPEIFLPETWKHEVSTPSSFEKALDDVVRKLDTMEENRPLIQTNRSEKRHSEGKRLSLTKAPSPSQRLQRAAAMRQQRISEARDREMISSSSQAAGPSQQVHLLSSQRETPSLPIPPRLRQSNQGGRMPPPVALPPPRGRHQLGHIPPEEDRDISDRDVLKGLKIICAASADADFDALIQNQTGLRLRRFLADLRTFEHLSEEAPVGGGGPRVSHARRRGMGTSRGPMGEGGRRRMHVQAERESRRRRSLKMGSWMGFGNVNGNGMRGSSSGKAVARG</sequence>
<proteinExistence type="predicted"/>
<feature type="region of interest" description="Disordered" evidence="1">
    <location>
        <begin position="187"/>
        <end position="294"/>
    </location>
</feature>
<organism evidence="2 3">
    <name type="scientific">Cladorrhinum samala</name>
    <dbReference type="NCBI Taxonomy" id="585594"/>
    <lineage>
        <taxon>Eukaryota</taxon>
        <taxon>Fungi</taxon>
        <taxon>Dikarya</taxon>
        <taxon>Ascomycota</taxon>
        <taxon>Pezizomycotina</taxon>
        <taxon>Sordariomycetes</taxon>
        <taxon>Sordariomycetidae</taxon>
        <taxon>Sordariales</taxon>
        <taxon>Podosporaceae</taxon>
        <taxon>Cladorrhinum</taxon>
    </lineage>
</organism>
<reference evidence="2" key="1">
    <citation type="journal article" date="2023" name="Mol. Phylogenet. Evol.">
        <title>Genome-scale phylogeny and comparative genomics of the fungal order Sordariales.</title>
        <authorList>
            <person name="Hensen N."/>
            <person name="Bonometti L."/>
            <person name="Westerberg I."/>
            <person name="Brannstrom I.O."/>
            <person name="Guillou S."/>
            <person name="Cros-Aarteil S."/>
            <person name="Calhoun S."/>
            <person name="Haridas S."/>
            <person name="Kuo A."/>
            <person name="Mondo S."/>
            <person name="Pangilinan J."/>
            <person name="Riley R."/>
            <person name="LaButti K."/>
            <person name="Andreopoulos B."/>
            <person name="Lipzen A."/>
            <person name="Chen C."/>
            <person name="Yan M."/>
            <person name="Daum C."/>
            <person name="Ng V."/>
            <person name="Clum A."/>
            <person name="Steindorff A."/>
            <person name="Ohm R.A."/>
            <person name="Martin F."/>
            <person name="Silar P."/>
            <person name="Natvig D.O."/>
            <person name="Lalanne C."/>
            <person name="Gautier V."/>
            <person name="Ament-Velasquez S.L."/>
            <person name="Kruys A."/>
            <person name="Hutchinson M.I."/>
            <person name="Powell A.J."/>
            <person name="Barry K."/>
            <person name="Miller A.N."/>
            <person name="Grigoriev I.V."/>
            <person name="Debuchy R."/>
            <person name="Gladieux P."/>
            <person name="Hiltunen Thoren M."/>
            <person name="Johannesson H."/>
        </authorList>
    </citation>
    <scope>NUCLEOTIDE SEQUENCE</scope>
    <source>
        <strain evidence="2">PSN324</strain>
    </source>
</reference>
<feature type="compositionally biased region" description="Polar residues" evidence="1">
    <location>
        <begin position="334"/>
        <end position="346"/>
    </location>
</feature>
<feature type="compositionally biased region" description="Basic and acidic residues" evidence="1">
    <location>
        <begin position="193"/>
        <end position="220"/>
    </location>
</feature>
<feature type="compositionally biased region" description="Basic and acidic residues" evidence="1">
    <location>
        <begin position="536"/>
        <end position="545"/>
    </location>
</feature>
<feature type="compositionally biased region" description="Basic and acidic residues" evidence="1">
    <location>
        <begin position="431"/>
        <end position="440"/>
    </location>
</feature>
<accession>A0AAV9HG17</accession>
<feature type="compositionally biased region" description="Basic and acidic residues" evidence="1">
    <location>
        <begin position="58"/>
        <end position="75"/>
    </location>
</feature>
<feature type="compositionally biased region" description="Low complexity" evidence="1">
    <location>
        <begin position="275"/>
        <end position="288"/>
    </location>
</feature>
<protein>
    <submittedName>
        <fullName evidence="2">Uncharacterized protein</fullName>
    </submittedName>
</protein>
<keyword evidence="3" id="KW-1185">Reference proteome</keyword>
<feature type="compositionally biased region" description="Polar residues" evidence="1">
    <location>
        <begin position="78"/>
        <end position="102"/>
    </location>
</feature>
<gene>
    <name evidence="2" type="ORF">QBC42DRAFT_277757</name>
</gene>
<evidence type="ECO:0000313" key="3">
    <source>
        <dbReference type="Proteomes" id="UP001321749"/>
    </source>
</evidence>
<feature type="region of interest" description="Disordered" evidence="1">
    <location>
        <begin position="661"/>
        <end position="736"/>
    </location>
</feature>
<feature type="compositionally biased region" description="Low complexity" evidence="1">
    <location>
        <begin position="547"/>
        <end position="558"/>
    </location>
</feature>
<feature type="compositionally biased region" description="Basic and acidic residues" evidence="1">
    <location>
        <begin position="503"/>
        <end position="513"/>
    </location>
</feature>
<dbReference type="AlphaFoldDB" id="A0AAV9HG17"/>
<feature type="compositionally biased region" description="Low complexity" evidence="1">
    <location>
        <begin position="347"/>
        <end position="361"/>
    </location>
</feature>
<feature type="region of interest" description="Disordered" evidence="1">
    <location>
        <begin position="1"/>
        <end position="106"/>
    </location>
</feature>
<feature type="compositionally biased region" description="Polar residues" evidence="1">
    <location>
        <begin position="559"/>
        <end position="568"/>
    </location>
</feature>